<evidence type="ECO:0000259" key="2">
    <source>
        <dbReference type="Pfam" id="PF00892"/>
    </source>
</evidence>
<reference evidence="3 4" key="1">
    <citation type="submission" date="2019-08" db="EMBL/GenBank/DDBJ databases">
        <title>Hyperibacter terrae gen. nov., sp. nov. and Hyperibacter viscosus sp. nov., two new members in the family Rhodospirillaceae isolated from the rhizosphere of Hypericum perforatum.</title>
        <authorList>
            <person name="Noviana Z."/>
        </authorList>
    </citation>
    <scope>NUCLEOTIDE SEQUENCE [LARGE SCALE GENOMIC DNA]</scope>
    <source>
        <strain evidence="3 4">R5959</strain>
    </source>
</reference>
<evidence type="ECO:0000313" key="4">
    <source>
        <dbReference type="Proteomes" id="UP000325797"/>
    </source>
</evidence>
<dbReference type="AlphaFoldDB" id="A0A5J6N2E1"/>
<keyword evidence="1" id="KW-0812">Transmembrane</keyword>
<feature type="domain" description="EamA" evidence="2">
    <location>
        <begin position="13"/>
        <end position="147"/>
    </location>
</feature>
<dbReference type="OrthoDB" id="8690132at2"/>
<accession>A0A5J6N2E1</accession>
<dbReference type="SUPFAM" id="SSF103481">
    <property type="entry name" value="Multidrug resistance efflux transporter EmrE"/>
    <property type="match status" value="2"/>
</dbReference>
<dbReference type="EMBL" id="CP042582">
    <property type="protein sequence ID" value="QEX23901.1"/>
    <property type="molecule type" value="Genomic_DNA"/>
</dbReference>
<name>A0A5J6N2E1_9PROT</name>
<dbReference type="InterPro" id="IPR000620">
    <property type="entry name" value="EamA_dom"/>
</dbReference>
<dbReference type="Pfam" id="PF00892">
    <property type="entry name" value="EamA"/>
    <property type="match status" value="2"/>
</dbReference>
<keyword evidence="4" id="KW-1185">Reference proteome</keyword>
<feature type="transmembrane region" description="Helical" evidence="1">
    <location>
        <begin position="187"/>
        <end position="206"/>
    </location>
</feature>
<dbReference type="Proteomes" id="UP000325797">
    <property type="component" value="Chromosome"/>
</dbReference>
<feature type="transmembrane region" description="Helical" evidence="1">
    <location>
        <begin position="44"/>
        <end position="66"/>
    </location>
</feature>
<organism evidence="3 4">
    <name type="scientific">Hypericibacter adhaerens</name>
    <dbReference type="NCBI Taxonomy" id="2602016"/>
    <lineage>
        <taxon>Bacteria</taxon>
        <taxon>Pseudomonadati</taxon>
        <taxon>Pseudomonadota</taxon>
        <taxon>Alphaproteobacteria</taxon>
        <taxon>Rhodospirillales</taxon>
        <taxon>Dongiaceae</taxon>
        <taxon>Hypericibacter</taxon>
    </lineage>
</organism>
<gene>
    <name evidence="3" type="ORF">FRZ61_38400</name>
</gene>
<feature type="transmembrane region" description="Helical" evidence="1">
    <location>
        <begin position="155"/>
        <end position="175"/>
    </location>
</feature>
<feature type="transmembrane region" description="Helical" evidence="1">
    <location>
        <begin position="212"/>
        <end position="231"/>
    </location>
</feature>
<feature type="transmembrane region" description="Helical" evidence="1">
    <location>
        <begin position="243"/>
        <end position="262"/>
    </location>
</feature>
<feature type="domain" description="EamA" evidence="2">
    <location>
        <begin position="157"/>
        <end position="285"/>
    </location>
</feature>
<proteinExistence type="predicted"/>
<feature type="transmembrane region" description="Helical" evidence="1">
    <location>
        <begin position="78"/>
        <end position="97"/>
    </location>
</feature>
<feature type="transmembrane region" description="Helical" evidence="1">
    <location>
        <begin position="12"/>
        <end position="32"/>
    </location>
</feature>
<dbReference type="KEGG" id="hadh:FRZ61_38400"/>
<feature type="transmembrane region" description="Helical" evidence="1">
    <location>
        <begin position="268"/>
        <end position="287"/>
    </location>
</feature>
<evidence type="ECO:0000313" key="3">
    <source>
        <dbReference type="EMBL" id="QEX23901.1"/>
    </source>
</evidence>
<dbReference type="RefSeq" id="WP_151119226.1">
    <property type="nucleotide sequence ID" value="NZ_CP042582.1"/>
</dbReference>
<keyword evidence="1" id="KW-0472">Membrane</keyword>
<keyword evidence="1" id="KW-1133">Transmembrane helix</keyword>
<dbReference type="PANTHER" id="PTHR22911">
    <property type="entry name" value="ACYL-MALONYL CONDENSING ENZYME-RELATED"/>
    <property type="match status" value="1"/>
</dbReference>
<protein>
    <recommendedName>
        <fullName evidence="2">EamA domain-containing protein</fullName>
    </recommendedName>
</protein>
<sequence>MNAIGLGRRDYAKGVAAMLLATLFWSLSGLFMRIIPQDDVWRIAAWRSGCMSLGLLLFLLTIYGRGTLAQFRAIDRSALLGAAGFFAVGSTLYIVALSLAGTANVACLSNLTPIFAPLLARLVLGERSGPAIWIATALAIAGVFVVFGTDFGQGSAIGNALSLVVAFCFAAQTVWLRRYRDIDLVPAVCLGGLVVFVGVGLVRGGLAISWEAFGWILLMGFLQLALPLILYTRAARWVPAIQMTLIALLDVVLNPFWTWLVVDEVPAMNAIWGGLLILVGVLISVIAGRKPQASAPAPAAAIPEPVGER</sequence>
<dbReference type="GO" id="GO:0016020">
    <property type="term" value="C:membrane"/>
    <property type="evidence" value="ECO:0007669"/>
    <property type="project" value="InterPro"/>
</dbReference>
<dbReference type="InterPro" id="IPR037185">
    <property type="entry name" value="EmrE-like"/>
</dbReference>
<evidence type="ECO:0000256" key="1">
    <source>
        <dbReference type="SAM" id="Phobius"/>
    </source>
</evidence>
<feature type="transmembrane region" description="Helical" evidence="1">
    <location>
        <begin position="131"/>
        <end position="149"/>
    </location>
</feature>